<dbReference type="InterPro" id="IPR009057">
    <property type="entry name" value="Homeodomain-like_sf"/>
</dbReference>
<keyword evidence="2 4" id="KW-0238">DNA-binding</keyword>
<protein>
    <submittedName>
        <fullName evidence="6">TetR/AcrR family transcriptional regulator</fullName>
    </submittedName>
</protein>
<dbReference type="Gene3D" id="1.10.357.10">
    <property type="entry name" value="Tetracycline Repressor, domain 2"/>
    <property type="match status" value="1"/>
</dbReference>
<dbReference type="Pfam" id="PF00440">
    <property type="entry name" value="TetR_N"/>
    <property type="match status" value="1"/>
</dbReference>
<dbReference type="SUPFAM" id="SSF46689">
    <property type="entry name" value="Homeodomain-like"/>
    <property type="match status" value="1"/>
</dbReference>
<feature type="DNA-binding region" description="H-T-H motif" evidence="4">
    <location>
        <begin position="29"/>
        <end position="48"/>
    </location>
</feature>
<dbReference type="RefSeq" id="WP_121123298.1">
    <property type="nucleotide sequence ID" value="NZ_RBWS01000006.1"/>
</dbReference>
<dbReference type="InterPro" id="IPR001647">
    <property type="entry name" value="HTH_TetR"/>
</dbReference>
<dbReference type="EMBL" id="RBWS01000006">
    <property type="protein sequence ID" value="RKO72180.1"/>
    <property type="molecule type" value="Genomic_DNA"/>
</dbReference>
<dbReference type="InterPro" id="IPR036271">
    <property type="entry name" value="Tet_transcr_reg_TetR-rel_C_sf"/>
</dbReference>
<evidence type="ECO:0000313" key="7">
    <source>
        <dbReference type="Proteomes" id="UP000282423"/>
    </source>
</evidence>
<dbReference type="PANTHER" id="PTHR47506:SF10">
    <property type="entry name" value="TRANSCRIPTIONAL REGULATORY PROTEIN"/>
    <property type="match status" value="1"/>
</dbReference>
<dbReference type="GO" id="GO:0003677">
    <property type="term" value="F:DNA binding"/>
    <property type="evidence" value="ECO:0007669"/>
    <property type="project" value="UniProtKB-UniRule"/>
</dbReference>
<keyword evidence="7" id="KW-1185">Reference proteome</keyword>
<dbReference type="Proteomes" id="UP000282423">
    <property type="component" value="Unassembled WGS sequence"/>
</dbReference>
<feature type="domain" description="HTH tetR-type" evidence="5">
    <location>
        <begin position="6"/>
        <end position="66"/>
    </location>
</feature>
<keyword evidence="1" id="KW-0805">Transcription regulation</keyword>
<comment type="caution">
    <text evidence="6">The sequence shown here is derived from an EMBL/GenBank/DDBJ whole genome shotgun (WGS) entry which is preliminary data.</text>
</comment>
<evidence type="ECO:0000256" key="2">
    <source>
        <dbReference type="ARBA" id="ARBA00023125"/>
    </source>
</evidence>
<name>A0A420W0T4_9SPHI</name>
<organism evidence="6 7">
    <name type="scientific">Sphingobacterium puteale</name>
    <dbReference type="NCBI Taxonomy" id="2420510"/>
    <lineage>
        <taxon>Bacteria</taxon>
        <taxon>Pseudomonadati</taxon>
        <taxon>Bacteroidota</taxon>
        <taxon>Sphingobacteriia</taxon>
        <taxon>Sphingobacteriales</taxon>
        <taxon>Sphingobacteriaceae</taxon>
        <taxon>Sphingobacterium</taxon>
    </lineage>
</organism>
<sequence length="193" mass="21924">MGRKKNFIEEDILDRSIVLFQQLGYHATSPEELVNHLKISRSSLYATFGDKRGLLIRALHRYSKLTTDALEQIKRSAKNPREGISKIFDLAVKGCYQPGMPNGCFLVNSIIEFGPHDEQALQIIQQSYNDSRYAIFHFLEMLKNSSPSHSDIDMETITDYLVNTMSGMVVSTKAGMDEEACRKMIEQTLSILK</sequence>
<reference evidence="6 7" key="1">
    <citation type="submission" date="2018-10" db="EMBL/GenBank/DDBJ databases">
        <title>Sphingobacterium sp. M05W1-28.</title>
        <authorList>
            <person name="Cai H."/>
        </authorList>
    </citation>
    <scope>NUCLEOTIDE SEQUENCE [LARGE SCALE GENOMIC DNA]</scope>
    <source>
        <strain evidence="6 7">M05W1-28</strain>
    </source>
</reference>
<gene>
    <name evidence="6" type="ORF">D7322_08810</name>
</gene>
<dbReference type="Pfam" id="PF16925">
    <property type="entry name" value="TetR_C_13"/>
    <property type="match status" value="1"/>
</dbReference>
<evidence type="ECO:0000259" key="5">
    <source>
        <dbReference type="PROSITE" id="PS50977"/>
    </source>
</evidence>
<dbReference type="SUPFAM" id="SSF48498">
    <property type="entry name" value="Tetracyclin repressor-like, C-terminal domain"/>
    <property type="match status" value="1"/>
</dbReference>
<evidence type="ECO:0000313" key="6">
    <source>
        <dbReference type="EMBL" id="RKO72180.1"/>
    </source>
</evidence>
<accession>A0A420W0T4</accession>
<dbReference type="AlphaFoldDB" id="A0A420W0T4"/>
<dbReference type="InterPro" id="IPR011075">
    <property type="entry name" value="TetR_C"/>
</dbReference>
<dbReference type="PANTHER" id="PTHR47506">
    <property type="entry name" value="TRANSCRIPTIONAL REGULATORY PROTEIN"/>
    <property type="match status" value="1"/>
</dbReference>
<keyword evidence="3" id="KW-0804">Transcription</keyword>
<evidence type="ECO:0000256" key="1">
    <source>
        <dbReference type="ARBA" id="ARBA00023015"/>
    </source>
</evidence>
<dbReference type="Gene3D" id="1.10.10.60">
    <property type="entry name" value="Homeodomain-like"/>
    <property type="match status" value="1"/>
</dbReference>
<evidence type="ECO:0000256" key="4">
    <source>
        <dbReference type="PROSITE-ProRule" id="PRU00335"/>
    </source>
</evidence>
<proteinExistence type="predicted"/>
<dbReference type="PROSITE" id="PS50977">
    <property type="entry name" value="HTH_TETR_2"/>
    <property type="match status" value="1"/>
</dbReference>
<dbReference type="OrthoDB" id="9795242at2"/>
<evidence type="ECO:0000256" key="3">
    <source>
        <dbReference type="ARBA" id="ARBA00023163"/>
    </source>
</evidence>